<protein>
    <submittedName>
        <fullName evidence="4">LytTR family DNA-binding domain-containing protein</fullName>
    </submittedName>
</protein>
<name>A0ABU4RBU9_9FLAO</name>
<dbReference type="InterPro" id="IPR001789">
    <property type="entry name" value="Sig_transdc_resp-reg_receiver"/>
</dbReference>
<sequence>MKCIVIDDERIAREGLDSFIKEIDFLSNEGVFSNAHLALEKLKTETIDLIFLDIEMPLLNGLEFAKRIADKPSMIVFTTAYSEYALKGYKVNAVDYLLKPIFFEDFKAAVFKAKKLYDLMYQQELISKPLFFKENGTTVKVHPRQIMYIKSMQNYIEIYTENSKKIIIHQTLKGIMDQLPNADFLQIHRCYIVNAKYITHIDGFKLSVKDTVLPIARNRKISVMERFKN</sequence>
<dbReference type="PANTHER" id="PTHR37299:SF1">
    <property type="entry name" value="STAGE 0 SPORULATION PROTEIN A HOMOLOG"/>
    <property type="match status" value="1"/>
</dbReference>
<keyword evidence="1" id="KW-0597">Phosphoprotein</keyword>
<dbReference type="InterPro" id="IPR007492">
    <property type="entry name" value="LytTR_DNA-bd_dom"/>
</dbReference>
<dbReference type="PROSITE" id="PS50110">
    <property type="entry name" value="RESPONSE_REGULATORY"/>
    <property type="match status" value="1"/>
</dbReference>
<dbReference type="RefSeq" id="WP_230001818.1">
    <property type="nucleotide sequence ID" value="NZ_CP087134.1"/>
</dbReference>
<gene>
    <name evidence="4" type="ORF">SGQ83_08925</name>
</gene>
<evidence type="ECO:0000313" key="4">
    <source>
        <dbReference type="EMBL" id="MDX6189468.1"/>
    </source>
</evidence>
<dbReference type="Gene3D" id="2.40.50.1020">
    <property type="entry name" value="LytTr DNA-binding domain"/>
    <property type="match status" value="1"/>
</dbReference>
<accession>A0ABU4RBU9</accession>
<dbReference type="Pfam" id="PF00072">
    <property type="entry name" value="Response_reg"/>
    <property type="match status" value="1"/>
</dbReference>
<dbReference type="Proteomes" id="UP001273350">
    <property type="component" value="Unassembled WGS sequence"/>
</dbReference>
<feature type="domain" description="Response regulatory" evidence="2">
    <location>
        <begin position="2"/>
        <end position="114"/>
    </location>
</feature>
<dbReference type="InterPro" id="IPR046947">
    <property type="entry name" value="LytR-like"/>
</dbReference>
<feature type="domain" description="HTH LytTR-type" evidence="3">
    <location>
        <begin position="130"/>
        <end position="202"/>
    </location>
</feature>
<dbReference type="PANTHER" id="PTHR37299">
    <property type="entry name" value="TRANSCRIPTIONAL REGULATOR-RELATED"/>
    <property type="match status" value="1"/>
</dbReference>
<reference evidence="4 5" key="1">
    <citation type="submission" date="2023-11" db="EMBL/GenBank/DDBJ databases">
        <title>Unpublished Manusciprt.</title>
        <authorList>
            <person name="Saticioglu I.B."/>
            <person name="Ay H."/>
            <person name="Ajmi N."/>
            <person name="Altun S."/>
            <person name="Duman M."/>
        </authorList>
    </citation>
    <scope>NUCLEOTIDE SEQUENCE [LARGE SCALE GENOMIC DNA]</scope>
    <source>
        <strain evidence="4 5">Fl-318</strain>
    </source>
</reference>
<dbReference type="InterPro" id="IPR011006">
    <property type="entry name" value="CheY-like_superfamily"/>
</dbReference>
<feature type="modified residue" description="4-aspartylphosphate" evidence="1">
    <location>
        <position position="53"/>
    </location>
</feature>
<dbReference type="SUPFAM" id="SSF52172">
    <property type="entry name" value="CheY-like"/>
    <property type="match status" value="1"/>
</dbReference>
<dbReference type="SMART" id="SM00448">
    <property type="entry name" value="REC"/>
    <property type="match status" value="1"/>
</dbReference>
<evidence type="ECO:0000259" key="3">
    <source>
        <dbReference type="PROSITE" id="PS50930"/>
    </source>
</evidence>
<dbReference type="EMBL" id="JAWXVI010000005">
    <property type="protein sequence ID" value="MDX6189468.1"/>
    <property type="molecule type" value="Genomic_DNA"/>
</dbReference>
<organism evidence="4 5">
    <name type="scientific">Flavobacterium cupriresistens</name>
    <dbReference type="NCBI Taxonomy" id="2893885"/>
    <lineage>
        <taxon>Bacteria</taxon>
        <taxon>Pseudomonadati</taxon>
        <taxon>Bacteroidota</taxon>
        <taxon>Flavobacteriia</taxon>
        <taxon>Flavobacteriales</taxon>
        <taxon>Flavobacteriaceae</taxon>
        <taxon>Flavobacterium</taxon>
    </lineage>
</organism>
<comment type="caution">
    <text evidence="4">The sequence shown here is derived from an EMBL/GenBank/DDBJ whole genome shotgun (WGS) entry which is preliminary data.</text>
</comment>
<evidence type="ECO:0000259" key="2">
    <source>
        <dbReference type="PROSITE" id="PS50110"/>
    </source>
</evidence>
<evidence type="ECO:0000256" key="1">
    <source>
        <dbReference type="PROSITE-ProRule" id="PRU00169"/>
    </source>
</evidence>
<keyword evidence="4" id="KW-0238">DNA-binding</keyword>
<proteinExistence type="predicted"/>
<dbReference type="PROSITE" id="PS50930">
    <property type="entry name" value="HTH_LYTTR"/>
    <property type="match status" value="1"/>
</dbReference>
<keyword evidence="5" id="KW-1185">Reference proteome</keyword>
<dbReference type="GO" id="GO:0003677">
    <property type="term" value="F:DNA binding"/>
    <property type="evidence" value="ECO:0007669"/>
    <property type="project" value="UniProtKB-KW"/>
</dbReference>
<dbReference type="Gene3D" id="3.40.50.2300">
    <property type="match status" value="1"/>
</dbReference>
<dbReference type="SMART" id="SM00850">
    <property type="entry name" value="LytTR"/>
    <property type="match status" value="1"/>
</dbReference>
<dbReference type="Pfam" id="PF04397">
    <property type="entry name" value="LytTR"/>
    <property type="match status" value="1"/>
</dbReference>
<evidence type="ECO:0000313" key="5">
    <source>
        <dbReference type="Proteomes" id="UP001273350"/>
    </source>
</evidence>